<dbReference type="Proteomes" id="UP000014011">
    <property type="component" value="Unassembled WGS sequence"/>
</dbReference>
<dbReference type="AlphaFoldDB" id="N6VQ36"/>
<comment type="caution">
    <text evidence="1">The sequence shown here is derived from an EMBL/GenBank/DDBJ whole genome shotgun (WGS) entry which is preliminary data.</text>
</comment>
<dbReference type="EMBL" id="AGWD01000023">
    <property type="protein sequence ID" value="ENN93172.1"/>
    <property type="molecule type" value="Genomic_DNA"/>
</dbReference>
<protein>
    <submittedName>
        <fullName evidence="1">Phage-related baseplate assembly protein</fullName>
    </submittedName>
</protein>
<dbReference type="Gene3D" id="2.40.50.230">
    <property type="entry name" value="Gp5 N-terminal domain"/>
    <property type="match status" value="1"/>
</dbReference>
<dbReference type="PATRIC" id="fig|1094502.3.peg.1870"/>
<organism evidence="1 2">
    <name type="scientific">Bartonella vinsonii subsp. berkhoffii str. Tweed</name>
    <dbReference type="NCBI Taxonomy" id="1094502"/>
    <lineage>
        <taxon>Bacteria</taxon>
        <taxon>Pseudomonadati</taxon>
        <taxon>Pseudomonadota</taxon>
        <taxon>Alphaproteobacteria</taxon>
        <taxon>Hyphomicrobiales</taxon>
        <taxon>Bartonellaceae</taxon>
        <taxon>Bartonella</taxon>
    </lineage>
</organism>
<dbReference type="HOGENOM" id="CLU_092705_0_0_5"/>
<name>N6VQ36_BARVB</name>
<reference evidence="1 2" key="1">
    <citation type="journal article" date="2013" name="PLoS Genet.">
        <title>A gene transfer agent and a dynamic repertoire of secretion systems hold the keys to the explosive radiation of the emerging pathogen Bartonella.</title>
        <authorList>
            <person name="Guy L."/>
            <person name="Nystedt B."/>
            <person name="Toft C."/>
            <person name="Zaremba-Niedzwiedzka K."/>
            <person name="Berglund E.C."/>
            <person name="Granberg F."/>
            <person name="Naslund K."/>
            <person name="Eriksson A.S."/>
            <person name="Andersson S.G."/>
        </authorList>
    </citation>
    <scope>NUCLEOTIDE SEQUENCE [LARGE SCALE GENOMIC DNA]</scope>
    <source>
        <strain evidence="1">Tweed</strain>
    </source>
</reference>
<evidence type="ECO:0000313" key="1">
    <source>
        <dbReference type="EMBL" id="ENN93172.1"/>
    </source>
</evidence>
<dbReference type="InterPro" id="IPR037026">
    <property type="entry name" value="Vgr_OB-fold_dom_sf"/>
</dbReference>
<accession>N6VQ36</accession>
<proteinExistence type="predicted"/>
<evidence type="ECO:0000313" key="2">
    <source>
        <dbReference type="Proteomes" id="UP000014011"/>
    </source>
</evidence>
<gene>
    <name evidence="1" type="ORF">BVtw_15250</name>
</gene>
<sequence>MNDAHLIATTFRQIMKRLDGLERCLANQHMIGRVAEVDGHRVRVQVSKQGSNGKAVLSPWLQAQEASGTVSSNMPLNVGDPVRLFNPHGEIGSASLVVRDSYSKDAPNPARSFQELALCYAGGALRITKDELILSHGENQIHLSSQGLVLSHQTTRVELTGSVHIQAEDLQHNQTSVGASHIHGGVKNWSLHNLSSPLKEFIMREKTYVILTNADFVAGKRSPGKGEEICLSDEAAQYPLLLGQIAEKPSPVASTTKTTKGV</sequence>